<comment type="caution">
    <text evidence="2">The sequence shown here is derived from an EMBL/GenBank/DDBJ whole genome shotgun (WGS) entry which is preliminary data.</text>
</comment>
<feature type="compositionally biased region" description="Basic residues" evidence="1">
    <location>
        <begin position="300"/>
        <end position="309"/>
    </location>
</feature>
<feature type="region of interest" description="Disordered" evidence="1">
    <location>
        <begin position="174"/>
        <end position="206"/>
    </location>
</feature>
<accession>A0A9P7RF40</accession>
<gene>
    <name evidence="2" type="ORF">JMJ77_007736</name>
</gene>
<dbReference type="AlphaFoldDB" id="A0A9P7RF40"/>
<feature type="region of interest" description="Disordered" evidence="1">
    <location>
        <begin position="136"/>
        <end position="161"/>
    </location>
</feature>
<dbReference type="Proteomes" id="UP000699042">
    <property type="component" value="Unassembled WGS sequence"/>
</dbReference>
<name>A0A9P7RF40_9PEZI</name>
<proteinExistence type="predicted"/>
<evidence type="ECO:0000313" key="3">
    <source>
        <dbReference type="Proteomes" id="UP000699042"/>
    </source>
</evidence>
<sequence>MSFNSSPFPSAHTHDITIKAISIFNISPAFFSPQAITECFQDDDPQPAQTSTPQSRRSSVFSSTISPGSYRSSVSVGIVEPPPFRRSLAPTPKPKTATENLQGSYSEYRLVTPQPQFRRSAAPSLSDCAETLRAQSHDVQNSVHHSEGVTIEGPSREATAGAGDLANKIDGQIPDNQIAGDHAPDDHIPDDNEAAESSKCFPTDVRSPTWSLLTASPVARLSTVAEINDDNDIHRDPVPSSPGNSTASPTLQKALTFGAELQKNSHDDDITSTPLLRRTRNARKTRGSNSRPEVRGGRTGSRRGRRTRPPARWSPILPWTSAEKAAFHDIDSGLLDVPCDYFDM</sequence>
<feature type="compositionally biased region" description="Basic residues" evidence="1">
    <location>
        <begin position="277"/>
        <end position="286"/>
    </location>
</feature>
<evidence type="ECO:0000313" key="2">
    <source>
        <dbReference type="EMBL" id="KAG7055272.1"/>
    </source>
</evidence>
<dbReference type="EMBL" id="JAESDN010000002">
    <property type="protein sequence ID" value="KAG7055272.1"/>
    <property type="molecule type" value="Genomic_DNA"/>
</dbReference>
<feature type="region of interest" description="Disordered" evidence="1">
    <location>
        <begin position="40"/>
        <end position="99"/>
    </location>
</feature>
<reference evidence="2" key="1">
    <citation type="submission" date="2021-05" db="EMBL/GenBank/DDBJ databases">
        <title>Comparative genomics of three Colletotrichum scovillei strains and genetic complementation revealed genes involved fungal growth and virulence on chili pepper.</title>
        <authorList>
            <person name="Hsieh D.-K."/>
            <person name="Chuang S.-C."/>
            <person name="Chen C.-Y."/>
            <person name="Chao Y.-T."/>
            <person name="Lu M.-Y.J."/>
            <person name="Lee M.-H."/>
            <person name="Shih M.-C."/>
        </authorList>
    </citation>
    <scope>NUCLEOTIDE SEQUENCE</scope>
    <source>
        <strain evidence="2">Coll-153</strain>
    </source>
</reference>
<evidence type="ECO:0000256" key="1">
    <source>
        <dbReference type="SAM" id="MobiDB-lite"/>
    </source>
</evidence>
<organism evidence="2 3">
    <name type="scientific">Colletotrichum scovillei</name>
    <dbReference type="NCBI Taxonomy" id="1209932"/>
    <lineage>
        <taxon>Eukaryota</taxon>
        <taxon>Fungi</taxon>
        <taxon>Dikarya</taxon>
        <taxon>Ascomycota</taxon>
        <taxon>Pezizomycotina</taxon>
        <taxon>Sordariomycetes</taxon>
        <taxon>Hypocreomycetidae</taxon>
        <taxon>Glomerellales</taxon>
        <taxon>Glomerellaceae</taxon>
        <taxon>Colletotrichum</taxon>
        <taxon>Colletotrichum acutatum species complex</taxon>
    </lineage>
</organism>
<feature type="region of interest" description="Disordered" evidence="1">
    <location>
        <begin position="228"/>
        <end position="315"/>
    </location>
</feature>
<feature type="compositionally biased region" description="Low complexity" evidence="1">
    <location>
        <begin position="51"/>
        <end position="67"/>
    </location>
</feature>
<keyword evidence="3" id="KW-1185">Reference proteome</keyword>
<feature type="compositionally biased region" description="Polar residues" evidence="1">
    <location>
        <begin position="241"/>
        <end position="253"/>
    </location>
</feature>
<protein>
    <submittedName>
        <fullName evidence="2">Uncharacterized protein</fullName>
    </submittedName>
</protein>